<evidence type="ECO:0000313" key="1">
    <source>
        <dbReference type="EMBL" id="JAB72822.1"/>
    </source>
</evidence>
<dbReference type="EMBL" id="GANP01011646">
    <property type="protein sequence ID" value="JAB72822.1"/>
    <property type="molecule type" value="mRNA"/>
</dbReference>
<name>V5HCN5_IXORI</name>
<organism evidence="1">
    <name type="scientific">Ixodes ricinus</name>
    <name type="common">Common tick</name>
    <name type="synonym">Acarus ricinus</name>
    <dbReference type="NCBI Taxonomy" id="34613"/>
    <lineage>
        <taxon>Eukaryota</taxon>
        <taxon>Metazoa</taxon>
        <taxon>Ecdysozoa</taxon>
        <taxon>Arthropoda</taxon>
        <taxon>Chelicerata</taxon>
        <taxon>Arachnida</taxon>
        <taxon>Acari</taxon>
        <taxon>Parasitiformes</taxon>
        <taxon>Ixodida</taxon>
        <taxon>Ixodoidea</taxon>
        <taxon>Ixodidae</taxon>
        <taxon>Ixodinae</taxon>
        <taxon>Ixodes</taxon>
    </lineage>
</organism>
<sequence>LQKRSLRMLEDYKGDYRNLRTEPLFLKHHMLRANQIYYFKLLQLIHRNRSYLTPERELTPAYDIRRPKRKVPIIRTNYGRQNLAFQTATILNRDLLELNFAVSISQFKRDCKTNLLCSALSFC</sequence>
<feature type="non-terminal residue" evidence="1">
    <location>
        <position position="1"/>
    </location>
</feature>
<protein>
    <submittedName>
        <fullName evidence="1">Uncharacterized protein</fullName>
    </submittedName>
</protein>
<dbReference type="AlphaFoldDB" id="V5HCN5"/>
<proteinExistence type="evidence at transcript level"/>
<reference evidence="1" key="1">
    <citation type="journal article" date="2015" name="Sci. Rep.">
        <title>Tissue- and time-dependent transcription in Ixodes ricinus salivary glands and midguts when blood feeding on the vertebrate host.</title>
        <authorList>
            <person name="Kotsyfakis M."/>
            <person name="Schwarz A."/>
            <person name="Erhart J."/>
            <person name="Ribeiro J.M."/>
        </authorList>
    </citation>
    <scope>NUCLEOTIDE SEQUENCE</scope>
    <source>
        <tissue evidence="1">Salivary gland and midgut</tissue>
    </source>
</reference>
<accession>V5HCN5</accession>